<dbReference type="PANTHER" id="PTHR37984">
    <property type="entry name" value="PROTEIN CBG26694"/>
    <property type="match status" value="1"/>
</dbReference>
<feature type="domain" description="Integrase catalytic" evidence="1">
    <location>
        <begin position="18"/>
        <end position="175"/>
    </location>
</feature>
<accession>A0AAV2MY69</accession>
<dbReference type="PANTHER" id="PTHR37984:SF5">
    <property type="entry name" value="PROTEIN NYNRIN-LIKE"/>
    <property type="match status" value="1"/>
</dbReference>
<reference evidence="2" key="1">
    <citation type="submission" date="2024-04" db="EMBL/GenBank/DDBJ databases">
        <authorList>
            <consortium name="Molecular Ecology Group"/>
        </authorList>
    </citation>
    <scope>NUCLEOTIDE SEQUENCE</scope>
</reference>
<organism evidence="2 3">
    <name type="scientific">Lasius platythorax</name>
    <dbReference type="NCBI Taxonomy" id="488582"/>
    <lineage>
        <taxon>Eukaryota</taxon>
        <taxon>Metazoa</taxon>
        <taxon>Ecdysozoa</taxon>
        <taxon>Arthropoda</taxon>
        <taxon>Hexapoda</taxon>
        <taxon>Insecta</taxon>
        <taxon>Pterygota</taxon>
        <taxon>Neoptera</taxon>
        <taxon>Endopterygota</taxon>
        <taxon>Hymenoptera</taxon>
        <taxon>Apocrita</taxon>
        <taxon>Aculeata</taxon>
        <taxon>Formicoidea</taxon>
        <taxon>Formicidae</taxon>
        <taxon>Formicinae</taxon>
        <taxon>Lasius</taxon>
        <taxon>Lasius</taxon>
    </lineage>
</organism>
<name>A0AAV2MY69_9HYME</name>
<dbReference type="Gene3D" id="3.30.420.10">
    <property type="entry name" value="Ribonuclease H-like superfamily/Ribonuclease H"/>
    <property type="match status" value="1"/>
</dbReference>
<dbReference type="InterPro" id="IPR036397">
    <property type="entry name" value="RNaseH_sf"/>
</dbReference>
<dbReference type="InterPro" id="IPR012337">
    <property type="entry name" value="RNaseH-like_sf"/>
</dbReference>
<dbReference type="Pfam" id="PF00665">
    <property type="entry name" value="rve"/>
    <property type="match status" value="1"/>
</dbReference>
<dbReference type="GO" id="GO:0015074">
    <property type="term" value="P:DNA integration"/>
    <property type="evidence" value="ECO:0007669"/>
    <property type="project" value="InterPro"/>
</dbReference>
<proteinExistence type="predicted"/>
<gene>
    <name evidence="2" type="ORF">LPLAT_LOCUS8259</name>
</gene>
<dbReference type="GO" id="GO:0003676">
    <property type="term" value="F:nucleic acid binding"/>
    <property type="evidence" value="ECO:0007669"/>
    <property type="project" value="InterPro"/>
</dbReference>
<evidence type="ECO:0000313" key="2">
    <source>
        <dbReference type="EMBL" id="CAL1672454.1"/>
    </source>
</evidence>
<dbReference type="EMBL" id="CAXIPU020000578">
    <property type="protein sequence ID" value="CAL1672454.1"/>
    <property type="molecule type" value="Genomic_DNA"/>
</dbReference>
<evidence type="ECO:0000313" key="3">
    <source>
        <dbReference type="Proteomes" id="UP001497644"/>
    </source>
</evidence>
<keyword evidence="3" id="KW-1185">Reference proteome</keyword>
<protein>
    <recommendedName>
        <fullName evidence="1">Integrase catalytic domain-containing protein</fullName>
    </recommendedName>
</protein>
<dbReference type="AlphaFoldDB" id="A0AAV2MY69"/>
<dbReference type="Proteomes" id="UP001497644">
    <property type="component" value="Unassembled WGS sequence"/>
</dbReference>
<evidence type="ECO:0000259" key="1">
    <source>
        <dbReference type="PROSITE" id="PS50994"/>
    </source>
</evidence>
<dbReference type="PROSITE" id="PS50994">
    <property type="entry name" value="INTEGRASE"/>
    <property type="match status" value="1"/>
</dbReference>
<dbReference type="SUPFAM" id="SSF53098">
    <property type="entry name" value="Ribonuclease H-like"/>
    <property type="match status" value="1"/>
</dbReference>
<sequence>MANTSVNDREGEMQLTENVSIPFSVLHTDHFGPLKETPKGFKHILLIVDAFTRYTWLYPVKTTSSKETIKHFSELFRIFGSPEIVVSDRGTAFTSQEFSNFMVSLNIKHRQVAVAAPWANGLVERVNKFLKSSLKKVLGESDSWDQALELVQYVINNTNNSSLKSSPSMLLLGYEQRKHTDASLIKALNKIAKIELDAVENREASRKLALNTEEKIKNYNKVYYDKKHRKPTLYAQGDLVLIKDSTIKPGEEKKFKSAYKGPYRIAKVLNNNRYVVQDVPGFNVSSKSYNSILSSDRLKPWIKPVPD</sequence>
<comment type="caution">
    <text evidence="2">The sequence shown here is derived from an EMBL/GenBank/DDBJ whole genome shotgun (WGS) entry which is preliminary data.</text>
</comment>
<dbReference type="InterPro" id="IPR050951">
    <property type="entry name" value="Retrovirus_Pol_polyprotein"/>
</dbReference>
<dbReference type="InterPro" id="IPR001584">
    <property type="entry name" value="Integrase_cat-core"/>
</dbReference>